<evidence type="ECO:0000313" key="7">
    <source>
        <dbReference type="EMBL" id="TFJ86221.1"/>
    </source>
</evidence>
<evidence type="ECO:0008006" key="9">
    <source>
        <dbReference type="Google" id="ProtNLM"/>
    </source>
</evidence>
<dbReference type="SUPFAM" id="SSF51735">
    <property type="entry name" value="NAD(P)-binding Rossmann-fold domains"/>
    <property type="match status" value="1"/>
</dbReference>
<dbReference type="PRINTS" id="PR00079">
    <property type="entry name" value="G6PDHDRGNASE"/>
</dbReference>
<comment type="caution">
    <text evidence="7">The sequence shown here is derived from an EMBL/GenBank/DDBJ whole genome shotgun (WGS) entry which is preliminary data.</text>
</comment>
<dbReference type="Proteomes" id="UP000355283">
    <property type="component" value="Unassembled WGS sequence"/>
</dbReference>
<dbReference type="PANTHER" id="PTHR23429">
    <property type="entry name" value="GLUCOSE-6-PHOSPHATE 1-DEHYDROGENASE G6PD"/>
    <property type="match status" value="1"/>
</dbReference>
<keyword evidence="8" id="KW-1185">Reference proteome</keyword>
<evidence type="ECO:0000259" key="6">
    <source>
        <dbReference type="Pfam" id="PF02781"/>
    </source>
</evidence>
<dbReference type="Gene3D" id="3.40.50.720">
    <property type="entry name" value="NAD(P)-binding Rossmann-like Domain"/>
    <property type="match status" value="1"/>
</dbReference>
<dbReference type="GO" id="GO:0050661">
    <property type="term" value="F:NADP binding"/>
    <property type="evidence" value="ECO:0007669"/>
    <property type="project" value="InterPro"/>
</dbReference>
<dbReference type="Gene3D" id="3.30.360.10">
    <property type="entry name" value="Dihydrodipicolinate Reductase, domain 2"/>
    <property type="match status" value="1"/>
</dbReference>
<dbReference type="InterPro" id="IPR001282">
    <property type="entry name" value="G6P_DH"/>
</dbReference>
<dbReference type="OrthoDB" id="60984at2759"/>
<name>A0A4D9D3B8_9STRA</name>
<dbReference type="GO" id="GO:0005783">
    <property type="term" value="C:endoplasmic reticulum"/>
    <property type="evidence" value="ECO:0007669"/>
    <property type="project" value="TreeGrafter"/>
</dbReference>
<evidence type="ECO:0000313" key="8">
    <source>
        <dbReference type="Proteomes" id="UP000355283"/>
    </source>
</evidence>
<dbReference type="InterPro" id="IPR036291">
    <property type="entry name" value="NAD(P)-bd_dom_sf"/>
</dbReference>
<gene>
    <name evidence="7" type="ORF">NSK_002429</name>
</gene>
<accession>A0A4D9D3B8</accession>
<evidence type="ECO:0000256" key="4">
    <source>
        <dbReference type="SAM" id="SignalP"/>
    </source>
</evidence>
<organism evidence="7 8">
    <name type="scientific">Nannochloropsis salina CCMP1776</name>
    <dbReference type="NCBI Taxonomy" id="1027361"/>
    <lineage>
        <taxon>Eukaryota</taxon>
        <taxon>Sar</taxon>
        <taxon>Stramenopiles</taxon>
        <taxon>Ochrophyta</taxon>
        <taxon>Eustigmatophyceae</taxon>
        <taxon>Eustigmatales</taxon>
        <taxon>Monodopsidaceae</taxon>
        <taxon>Microchloropsis</taxon>
        <taxon>Microchloropsis salina</taxon>
    </lineage>
</organism>
<sequence>MLSVYSRFVSSLVVFLLCLSASPLNAEEEMANPAPQPRARRVDVVLIGATSSLAKKYLFQSFFRSYLEEELKPGGPARDFHFYGGATRPVEEGRQLLSDILAFSTSCKGVQDVDLAVCEEKLSVFRKSFQYVQLRGEDHYKQLGRRLEREGAETGKPLEGRLFYLSISPDLYAGIAQYVGDYLRPIGARDAEAPWVRVVVEKPFGRDLASAEALAAALGQHLAEEELYRVDHYMGKGVVQAILPFRRANRGWLEALWTGRHVGAVEVSMKETEDCQGRTSFYEGYGVIRDVLQNHLTQVLVLLKMDIPPDKESTSSPSLGSHHHRTAVLRELVLGGETEGGESRASIHVGQYQGYLDHVASDRRSEPRVVRTSVPTAASVTLASRHPRWGGVSFTLKAGKALDERTSYARVVLCDGVPEGAAKAGCACELLFNIQGGKFGTAIAWNRTACTGMIEPAAVVTPPGWLSVENEGESGLAADWQVLRPTAGENAPNAYDMVVAAVLSGDRSMFLDTEELLHQWRVWDNVLSKADTMEPELYPKGFALDEVELSGVIGSISEENEDSPHIEL</sequence>
<reference evidence="7 8" key="1">
    <citation type="submission" date="2019-01" db="EMBL/GenBank/DDBJ databases">
        <title>Nuclear Genome Assembly of the Microalgal Biofuel strain Nannochloropsis salina CCMP1776.</title>
        <authorList>
            <person name="Hovde B."/>
        </authorList>
    </citation>
    <scope>NUCLEOTIDE SEQUENCE [LARGE SCALE GENOMIC DNA]</scope>
    <source>
        <strain evidence="7 8">CCMP1776</strain>
    </source>
</reference>
<feature type="signal peptide" evidence="4">
    <location>
        <begin position="1"/>
        <end position="26"/>
    </location>
</feature>
<keyword evidence="2" id="KW-0521">NADP</keyword>
<evidence type="ECO:0000256" key="3">
    <source>
        <dbReference type="ARBA" id="ARBA00023277"/>
    </source>
</evidence>
<feature type="chain" id="PRO_5020028801" description="Glucose-6-phosphate 1-dehydrogenase" evidence="4">
    <location>
        <begin position="27"/>
        <end position="568"/>
    </location>
</feature>
<evidence type="ECO:0000259" key="5">
    <source>
        <dbReference type="Pfam" id="PF00479"/>
    </source>
</evidence>
<dbReference type="GO" id="GO:0009051">
    <property type="term" value="P:pentose-phosphate shunt, oxidative branch"/>
    <property type="evidence" value="ECO:0007669"/>
    <property type="project" value="TreeGrafter"/>
</dbReference>
<protein>
    <recommendedName>
        <fullName evidence="9">Glucose-6-phosphate 1-dehydrogenase</fullName>
    </recommendedName>
</protein>
<keyword evidence="4" id="KW-0732">Signal</keyword>
<keyword evidence="3" id="KW-0119">Carbohydrate metabolism</keyword>
<dbReference type="Pfam" id="PF02781">
    <property type="entry name" value="G6PD_C"/>
    <property type="match status" value="1"/>
</dbReference>
<dbReference type="PANTHER" id="PTHR23429:SF7">
    <property type="entry name" value="GDH_6PGL ENDOPLASMIC BIFUNCTIONAL PROTEIN"/>
    <property type="match status" value="1"/>
</dbReference>
<dbReference type="GO" id="GO:0004345">
    <property type="term" value="F:glucose-6-phosphate dehydrogenase activity"/>
    <property type="evidence" value="ECO:0007669"/>
    <property type="project" value="InterPro"/>
</dbReference>
<dbReference type="InterPro" id="IPR022675">
    <property type="entry name" value="G6P_DH_C"/>
</dbReference>
<dbReference type="AlphaFoldDB" id="A0A4D9D3B8"/>
<dbReference type="EMBL" id="SDOX01000009">
    <property type="protein sequence ID" value="TFJ86221.1"/>
    <property type="molecule type" value="Genomic_DNA"/>
</dbReference>
<evidence type="ECO:0000256" key="2">
    <source>
        <dbReference type="ARBA" id="ARBA00022857"/>
    </source>
</evidence>
<dbReference type="GO" id="GO:0006006">
    <property type="term" value="P:glucose metabolic process"/>
    <property type="evidence" value="ECO:0007669"/>
    <property type="project" value="UniProtKB-KW"/>
</dbReference>
<proteinExistence type="predicted"/>
<dbReference type="Pfam" id="PF00479">
    <property type="entry name" value="G6PD_N"/>
    <property type="match status" value="1"/>
</dbReference>
<evidence type="ECO:0000256" key="1">
    <source>
        <dbReference type="ARBA" id="ARBA00022526"/>
    </source>
</evidence>
<keyword evidence="1" id="KW-0313">Glucose metabolism</keyword>
<feature type="domain" description="Glucose-6-phosphate dehydrogenase NAD-binding" evidence="5">
    <location>
        <begin position="45"/>
        <end position="240"/>
    </location>
</feature>
<dbReference type="InterPro" id="IPR022674">
    <property type="entry name" value="G6P_DH_NAD-bd"/>
</dbReference>
<dbReference type="SUPFAM" id="SSF55347">
    <property type="entry name" value="Glyceraldehyde-3-phosphate dehydrogenase-like, C-terminal domain"/>
    <property type="match status" value="1"/>
</dbReference>
<feature type="domain" description="Glucose-6-phosphate dehydrogenase C-terminal" evidence="6">
    <location>
        <begin position="245"/>
        <end position="413"/>
    </location>
</feature>